<dbReference type="Proteomes" id="UP000015104">
    <property type="component" value="Unassembled WGS sequence"/>
</dbReference>
<proteinExistence type="predicted"/>
<evidence type="ECO:0000313" key="2">
    <source>
        <dbReference type="Proteomes" id="UP000015104"/>
    </source>
</evidence>
<dbReference type="EMBL" id="CAEY01000275">
    <property type="status" value="NOT_ANNOTATED_CDS"/>
    <property type="molecule type" value="Genomic_DNA"/>
</dbReference>
<name>T1KNA6_TETUR</name>
<sequence length="29" mass="3456">MLFIFSWLLPLNLVNTNIEFHTLLTSIHK</sequence>
<evidence type="ECO:0000313" key="1">
    <source>
        <dbReference type="EnsemblMetazoa" id="tetur16g00270.1"/>
    </source>
</evidence>
<accession>T1KNA6</accession>
<dbReference type="HOGENOM" id="CLU_3411022_0_0_1"/>
<organism evidence="1 2">
    <name type="scientific">Tetranychus urticae</name>
    <name type="common">Two-spotted spider mite</name>
    <dbReference type="NCBI Taxonomy" id="32264"/>
    <lineage>
        <taxon>Eukaryota</taxon>
        <taxon>Metazoa</taxon>
        <taxon>Ecdysozoa</taxon>
        <taxon>Arthropoda</taxon>
        <taxon>Chelicerata</taxon>
        <taxon>Arachnida</taxon>
        <taxon>Acari</taxon>
        <taxon>Acariformes</taxon>
        <taxon>Trombidiformes</taxon>
        <taxon>Prostigmata</taxon>
        <taxon>Eleutherengona</taxon>
        <taxon>Raphignathae</taxon>
        <taxon>Tetranychoidea</taxon>
        <taxon>Tetranychidae</taxon>
        <taxon>Tetranychus</taxon>
    </lineage>
</organism>
<dbReference type="AlphaFoldDB" id="T1KNA6"/>
<reference evidence="1" key="2">
    <citation type="submission" date="2015-06" db="UniProtKB">
        <authorList>
            <consortium name="EnsemblMetazoa"/>
        </authorList>
    </citation>
    <scope>IDENTIFICATION</scope>
</reference>
<reference evidence="2" key="1">
    <citation type="submission" date="2011-08" db="EMBL/GenBank/DDBJ databases">
        <authorList>
            <person name="Rombauts S."/>
        </authorList>
    </citation>
    <scope>NUCLEOTIDE SEQUENCE</scope>
    <source>
        <strain evidence="2">London</strain>
    </source>
</reference>
<protein>
    <submittedName>
        <fullName evidence="1">Uncharacterized protein</fullName>
    </submittedName>
</protein>
<keyword evidence="2" id="KW-1185">Reference proteome</keyword>
<dbReference type="EnsemblMetazoa" id="tetur16g00270.1">
    <property type="protein sequence ID" value="tetur16g00270.1"/>
    <property type="gene ID" value="tetur16g00270"/>
</dbReference>